<dbReference type="GO" id="GO:0000166">
    <property type="term" value="F:nucleotide binding"/>
    <property type="evidence" value="ECO:0007669"/>
    <property type="project" value="UniProtKB-KW"/>
</dbReference>
<keyword evidence="7" id="KW-0460">Magnesium</keyword>
<evidence type="ECO:0000256" key="8">
    <source>
        <dbReference type="ARBA" id="ARBA00022884"/>
    </source>
</evidence>
<dbReference type="InterPro" id="IPR003607">
    <property type="entry name" value="HD/PDEase_dom"/>
</dbReference>
<evidence type="ECO:0000313" key="11">
    <source>
        <dbReference type="EMBL" id="BCK85200.1"/>
    </source>
</evidence>
<dbReference type="InterPro" id="IPR050264">
    <property type="entry name" value="Bact_CCA-adding_enz_type3_sf"/>
</dbReference>
<dbReference type="InterPro" id="IPR002646">
    <property type="entry name" value="PolA_pol_head_dom"/>
</dbReference>
<dbReference type="Gene3D" id="1.10.3090.10">
    <property type="entry name" value="cca-adding enzyme, domain 2"/>
    <property type="match status" value="1"/>
</dbReference>
<dbReference type="GO" id="GO:0016779">
    <property type="term" value="F:nucleotidyltransferase activity"/>
    <property type="evidence" value="ECO:0007669"/>
    <property type="project" value="UniProtKB-KW"/>
</dbReference>
<dbReference type="Proteomes" id="UP000679848">
    <property type="component" value="Chromosome"/>
</dbReference>
<dbReference type="InterPro" id="IPR043519">
    <property type="entry name" value="NT_sf"/>
</dbReference>
<evidence type="ECO:0000256" key="3">
    <source>
        <dbReference type="ARBA" id="ARBA00022694"/>
    </source>
</evidence>
<name>A0A810QAC0_9FIRM</name>
<dbReference type="PANTHER" id="PTHR46173">
    <property type="entry name" value="CCA TRNA NUCLEOTIDYLTRANSFERASE 1, MITOCHONDRIAL"/>
    <property type="match status" value="1"/>
</dbReference>
<dbReference type="GO" id="GO:0008033">
    <property type="term" value="P:tRNA processing"/>
    <property type="evidence" value="ECO:0007669"/>
    <property type="project" value="UniProtKB-KW"/>
</dbReference>
<evidence type="ECO:0000256" key="2">
    <source>
        <dbReference type="ARBA" id="ARBA00022679"/>
    </source>
</evidence>
<reference evidence="11" key="1">
    <citation type="submission" date="2020-09" db="EMBL/GenBank/DDBJ databases">
        <title>New species isolated from human feces.</title>
        <authorList>
            <person name="Kitahara M."/>
            <person name="Shigeno Y."/>
            <person name="Shime M."/>
            <person name="Matsumoto Y."/>
            <person name="Nakamura S."/>
            <person name="Motooka D."/>
            <person name="Fukuoka S."/>
            <person name="Nishikawa H."/>
            <person name="Benno Y."/>
        </authorList>
    </citation>
    <scope>NUCLEOTIDE SEQUENCE</scope>
    <source>
        <strain evidence="11">MM59</strain>
    </source>
</reference>
<keyword evidence="3" id="KW-0819">tRNA processing</keyword>
<evidence type="ECO:0000259" key="10">
    <source>
        <dbReference type="SMART" id="SM00471"/>
    </source>
</evidence>
<evidence type="ECO:0000256" key="5">
    <source>
        <dbReference type="ARBA" id="ARBA00022723"/>
    </source>
</evidence>
<evidence type="ECO:0000256" key="1">
    <source>
        <dbReference type="ARBA" id="ARBA00001946"/>
    </source>
</evidence>
<dbReference type="Gene3D" id="3.30.460.10">
    <property type="entry name" value="Beta Polymerase, domain 2"/>
    <property type="match status" value="1"/>
</dbReference>
<dbReference type="AlphaFoldDB" id="A0A810QAC0"/>
<dbReference type="CDD" id="cd05398">
    <property type="entry name" value="NT_ClassII-CCAase"/>
    <property type="match status" value="1"/>
</dbReference>
<evidence type="ECO:0000256" key="7">
    <source>
        <dbReference type="ARBA" id="ARBA00022842"/>
    </source>
</evidence>
<keyword evidence="4 11" id="KW-0548">Nucleotidyltransferase</keyword>
<protein>
    <submittedName>
        <fullName evidence="11">Polynucleotide adenylyltransferase</fullName>
    </submittedName>
</protein>
<keyword evidence="5" id="KW-0479">Metal-binding</keyword>
<comment type="cofactor">
    <cofactor evidence="1">
        <name>Mg(2+)</name>
        <dbReference type="ChEBI" id="CHEBI:18420"/>
    </cofactor>
</comment>
<gene>
    <name evidence="11" type="ORF">MM59RIKEN_25190</name>
</gene>
<evidence type="ECO:0000313" key="12">
    <source>
        <dbReference type="Proteomes" id="UP000679848"/>
    </source>
</evidence>
<keyword evidence="6" id="KW-0547">Nucleotide-binding</keyword>
<dbReference type="InterPro" id="IPR032810">
    <property type="entry name" value="CCA-adding_enz_C"/>
</dbReference>
<dbReference type="SUPFAM" id="SSF81301">
    <property type="entry name" value="Nucleotidyltransferase"/>
    <property type="match status" value="1"/>
</dbReference>
<comment type="similarity">
    <text evidence="9">Belongs to the tRNA nucleotidyltransferase/poly(A) polymerase family.</text>
</comment>
<sequence length="443" mass="50160">MLDMPESVQTVLQKLESAGHEAWCVGGCVRDALLGRTPEDWDVTTSALPEETMALFGSHAFPTGVQHGTVTVRANHSSVEVTTYRLDGTYSDHRRPDTISFTRSLEEDLARRDFTVNAMAFSLRGELRDPFHGQEDLRRGMLRCVGDPDRRFGEDALRILRCLRFSAVLGFSVESATGKSLCRKRGLLRAIAVERIQAELWKLLCGGDAAKVLRAYPEVFGVFWPELLPMVGLDQRNPHHCYDVWEHTLHAVSAVQPEAILRCAVLLHDVGKPSCFTVDEDGIGHFYGHGAVSRDLTDQMLRRLKCSTQFRETVTRLVDWHDRNIPRTEKSIRRALRILGEEDLRRLIAVKRADNLAQAPAYWDRQRELDRAEEILEKLLAESACFSLKQLAVNGRDLLQMGLSGPAIGQTLDRLLDAVVNDELRNEREMLLENVRHTMENQE</sequence>
<dbReference type="CDD" id="cd00077">
    <property type="entry name" value="HDc"/>
    <property type="match status" value="1"/>
</dbReference>
<dbReference type="GO" id="GO:0000049">
    <property type="term" value="F:tRNA binding"/>
    <property type="evidence" value="ECO:0007669"/>
    <property type="project" value="TreeGrafter"/>
</dbReference>
<accession>A0A810QAC0</accession>
<evidence type="ECO:0000256" key="6">
    <source>
        <dbReference type="ARBA" id="ARBA00022741"/>
    </source>
</evidence>
<keyword evidence="12" id="KW-1185">Reference proteome</keyword>
<organism evidence="11 12">
    <name type="scientific">Pusillibacter faecalis</name>
    <dbReference type="NCBI Taxonomy" id="2714358"/>
    <lineage>
        <taxon>Bacteria</taxon>
        <taxon>Bacillati</taxon>
        <taxon>Bacillota</taxon>
        <taxon>Clostridia</taxon>
        <taxon>Eubacteriales</taxon>
        <taxon>Oscillospiraceae</taxon>
        <taxon>Pusillibacter</taxon>
    </lineage>
</organism>
<dbReference type="SUPFAM" id="SSF81891">
    <property type="entry name" value="Poly A polymerase C-terminal region-like"/>
    <property type="match status" value="1"/>
</dbReference>
<dbReference type="Gene3D" id="1.10.246.80">
    <property type="match status" value="1"/>
</dbReference>
<dbReference type="Pfam" id="PF12627">
    <property type="entry name" value="PolyA_pol_RNAbd"/>
    <property type="match status" value="1"/>
</dbReference>
<dbReference type="Pfam" id="PF01743">
    <property type="entry name" value="PolyA_pol"/>
    <property type="match status" value="1"/>
</dbReference>
<dbReference type="EMBL" id="AP023420">
    <property type="protein sequence ID" value="BCK85200.1"/>
    <property type="molecule type" value="Genomic_DNA"/>
</dbReference>
<dbReference type="KEGG" id="pfaa:MM59RIKEN_25190"/>
<dbReference type="InterPro" id="IPR032828">
    <property type="entry name" value="PolyA_RNA-bd"/>
</dbReference>
<dbReference type="PANTHER" id="PTHR46173:SF1">
    <property type="entry name" value="CCA TRNA NUCLEOTIDYLTRANSFERASE 1, MITOCHONDRIAL"/>
    <property type="match status" value="1"/>
</dbReference>
<dbReference type="Pfam" id="PF13735">
    <property type="entry name" value="tRNA_NucTran2_2"/>
    <property type="match status" value="1"/>
</dbReference>
<dbReference type="SMART" id="SM00471">
    <property type="entry name" value="HDc"/>
    <property type="match status" value="1"/>
</dbReference>
<evidence type="ECO:0000256" key="9">
    <source>
        <dbReference type="RuleBase" id="RU003953"/>
    </source>
</evidence>
<keyword evidence="2 9" id="KW-0808">Transferase</keyword>
<feature type="domain" description="HD/PDEase" evidence="10">
    <location>
        <begin position="233"/>
        <end position="368"/>
    </location>
</feature>
<proteinExistence type="inferred from homology"/>
<evidence type="ECO:0000256" key="4">
    <source>
        <dbReference type="ARBA" id="ARBA00022695"/>
    </source>
</evidence>
<keyword evidence="8 9" id="KW-0694">RNA-binding</keyword>
<dbReference type="GO" id="GO:0046872">
    <property type="term" value="F:metal ion binding"/>
    <property type="evidence" value="ECO:0007669"/>
    <property type="project" value="UniProtKB-KW"/>
</dbReference>